<feature type="compositionally biased region" description="Basic and acidic residues" evidence="1">
    <location>
        <begin position="16"/>
        <end position="36"/>
    </location>
</feature>
<dbReference type="AlphaFoldDB" id="A0AAP0ID82"/>
<keyword evidence="3" id="KW-1185">Reference proteome</keyword>
<sequence length="118" mass="12374">MAAAVGTTTSNAASQEWRDGDSNARRWRACYEDAGERNGSSGGGGKRRGGAGEVARWRRRRHARAMAAGAVNDAESDVGPIALDEGCDSTNLDDAMESYGLGAGRRCLVLDPGLMDIS</sequence>
<name>A0AAP0ID82_9MAGN</name>
<evidence type="ECO:0000313" key="2">
    <source>
        <dbReference type="EMBL" id="KAK9112681.1"/>
    </source>
</evidence>
<accession>A0AAP0ID82</accession>
<reference evidence="2 3" key="1">
    <citation type="submission" date="2024-01" db="EMBL/GenBank/DDBJ databases">
        <title>Genome assemblies of Stephania.</title>
        <authorList>
            <person name="Yang L."/>
        </authorList>
    </citation>
    <scope>NUCLEOTIDE SEQUENCE [LARGE SCALE GENOMIC DNA]</scope>
    <source>
        <strain evidence="2">JXDWG</strain>
        <tissue evidence="2">Leaf</tissue>
    </source>
</reference>
<evidence type="ECO:0000256" key="1">
    <source>
        <dbReference type="SAM" id="MobiDB-lite"/>
    </source>
</evidence>
<feature type="region of interest" description="Disordered" evidence="1">
    <location>
        <begin position="1"/>
        <end position="57"/>
    </location>
</feature>
<comment type="caution">
    <text evidence="2">The sequence shown here is derived from an EMBL/GenBank/DDBJ whole genome shotgun (WGS) entry which is preliminary data.</text>
</comment>
<organism evidence="2 3">
    <name type="scientific">Stephania cephalantha</name>
    <dbReference type="NCBI Taxonomy" id="152367"/>
    <lineage>
        <taxon>Eukaryota</taxon>
        <taxon>Viridiplantae</taxon>
        <taxon>Streptophyta</taxon>
        <taxon>Embryophyta</taxon>
        <taxon>Tracheophyta</taxon>
        <taxon>Spermatophyta</taxon>
        <taxon>Magnoliopsida</taxon>
        <taxon>Ranunculales</taxon>
        <taxon>Menispermaceae</taxon>
        <taxon>Menispermoideae</taxon>
        <taxon>Cissampelideae</taxon>
        <taxon>Stephania</taxon>
    </lineage>
</organism>
<dbReference type="EMBL" id="JBBNAG010000008">
    <property type="protein sequence ID" value="KAK9112681.1"/>
    <property type="molecule type" value="Genomic_DNA"/>
</dbReference>
<gene>
    <name evidence="2" type="ORF">Scep_020200</name>
</gene>
<protein>
    <submittedName>
        <fullName evidence="2">Uncharacterized protein</fullName>
    </submittedName>
</protein>
<dbReference type="Proteomes" id="UP001419268">
    <property type="component" value="Unassembled WGS sequence"/>
</dbReference>
<proteinExistence type="predicted"/>
<feature type="compositionally biased region" description="Polar residues" evidence="1">
    <location>
        <begin position="1"/>
        <end position="14"/>
    </location>
</feature>
<evidence type="ECO:0000313" key="3">
    <source>
        <dbReference type="Proteomes" id="UP001419268"/>
    </source>
</evidence>